<name>A0A8X7C746_9ARAC</name>
<dbReference type="EMBL" id="BMAV01010666">
    <property type="protein sequence ID" value="GFY55922.1"/>
    <property type="molecule type" value="Genomic_DNA"/>
</dbReference>
<dbReference type="Proteomes" id="UP000886998">
    <property type="component" value="Unassembled WGS sequence"/>
</dbReference>
<reference evidence="1" key="1">
    <citation type="submission" date="2020-08" db="EMBL/GenBank/DDBJ databases">
        <title>Multicomponent nature underlies the extraordinary mechanical properties of spider dragline silk.</title>
        <authorList>
            <person name="Kono N."/>
            <person name="Nakamura H."/>
            <person name="Mori M."/>
            <person name="Yoshida Y."/>
            <person name="Ohtoshi R."/>
            <person name="Malay A.D."/>
            <person name="Moran D.A.P."/>
            <person name="Tomita M."/>
            <person name="Numata K."/>
            <person name="Arakawa K."/>
        </authorList>
    </citation>
    <scope>NUCLEOTIDE SEQUENCE</scope>
</reference>
<keyword evidence="2" id="KW-1185">Reference proteome</keyword>
<sequence length="114" mass="13158">MNRLPSYSTTDENVERVREIMCADRQLITGVVTSDLGISHGSIHSIHDHLKMKNVVFDCTWLSFKLLPEQKEMKVNMSRDLIDMVDADDSFLKRISSVDEAWFFLNHSEAGERK</sequence>
<organism evidence="1 2">
    <name type="scientific">Trichonephila inaurata madagascariensis</name>
    <dbReference type="NCBI Taxonomy" id="2747483"/>
    <lineage>
        <taxon>Eukaryota</taxon>
        <taxon>Metazoa</taxon>
        <taxon>Ecdysozoa</taxon>
        <taxon>Arthropoda</taxon>
        <taxon>Chelicerata</taxon>
        <taxon>Arachnida</taxon>
        <taxon>Araneae</taxon>
        <taxon>Araneomorphae</taxon>
        <taxon>Entelegynae</taxon>
        <taxon>Araneoidea</taxon>
        <taxon>Nephilidae</taxon>
        <taxon>Trichonephila</taxon>
        <taxon>Trichonephila inaurata</taxon>
    </lineage>
</organism>
<comment type="caution">
    <text evidence="1">The sequence shown here is derived from an EMBL/GenBank/DDBJ whole genome shotgun (WGS) entry which is preliminary data.</text>
</comment>
<evidence type="ECO:0000313" key="2">
    <source>
        <dbReference type="Proteomes" id="UP000886998"/>
    </source>
</evidence>
<dbReference type="InterPro" id="IPR052709">
    <property type="entry name" value="Transposase-MT_Hybrid"/>
</dbReference>
<proteinExistence type="predicted"/>
<dbReference type="OrthoDB" id="10017160at2759"/>
<evidence type="ECO:0000313" key="1">
    <source>
        <dbReference type="EMBL" id="GFY55922.1"/>
    </source>
</evidence>
<dbReference type="PANTHER" id="PTHR46060">
    <property type="entry name" value="MARINER MOS1 TRANSPOSASE-LIKE PROTEIN"/>
    <property type="match status" value="1"/>
</dbReference>
<accession>A0A8X7C746</accession>
<dbReference type="AlphaFoldDB" id="A0A8X7C746"/>
<dbReference type="PANTHER" id="PTHR46060:SF1">
    <property type="entry name" value="MARINER MOS1 TRANSPOSASE-LIKE PROTEIN"/>
    <property type="match status" value="1"/>
</dbReference>
<protein>
    <submittedName>
        <fullName evidence="1">Uncharacterized protein</fullName>
    </submittedName>
</protein>
<gene>
    <name evidence="1" type="ORF">TNIN_297111</name>
</gene>